<comment type="caution">
    <text evidence="1">The sequence shown here is derived from an EMBL/GenBank/DDBJ whole genome shotgun (WGS) entry which is preliminary data.</text>
</comment>
<dbReference type="RefSeq" id="WP_138130392.1">
    <property type="nucleotide sequence ID" value="NZ_VBWO01000003.1"/>
</dbReference>
<gene>
    <name evidence="1" type="ORF">FEI15_04830</name>
</gene>
<evidence type="ECO:0000313" key="1">
    <source>
        <dbReference type="EMBL" id="TLF40601.1"/>
    </source>
</evidence>
<organism evidence="1 2">
    <name type="scientific">Lacticaseibacillus zeae</name>
    <name type="common">Lactobacillus zeae</name>
    <dbReference type="NCBI Taxonomy" id="57037"/>
    <lineage>
        <taxon>Bacteria</taxon>
        <taxon>Bacillati</taxon>
        <taxon>Bacillota</taxon>
        <taxon>Bacilli</taxon>
        <taxon>Lactobacillales</taxon>
        <taxon>Lactobacillaceae</taxon>
        <taxon>Lacticaseibacillus</taxon>
    </lineage>
</organism>
<sequence>MIKRSEKVYYPYHHRHETVKSLYDHLRHTHPPQRNHYLYNVIVQAQVETDQHSGEFFLKLVYVTNRKQNGTYSVWLPRIPV</sequence>
<name>A0A5R8LTK1_LACZE</name>
<dbReference type="EMBL" id="VBWO01000003">
    <property type="protein sequence ID" value="TLF40601.1"/>
    <property type="molecule type" value="Genomic_DNA"/>
</dbReference>
<protein>
    <submittedName>
        <fullName evidence="1">Uncharacterized protein</fullName>
    </submittedName>
</protein>
<reference evidence="1 2" key="1">
    <citation type="submission" date="2019-05" db="EMBL/GenBank/DDBJ databases">
        <title>Genome-based reclassification of Lactobacillus casei as Lactobacillus casei subsp. casei. subsp.nov., description of Lactobacillus casei subsp. zeae subsp. nov., and emended description of Lactobacillus casei.</title>
        <authorList>
            <person name="Huang C.-H."/>
        </authorList>
    </citation>
    <scope>NUCLEOTIDE SEQUENCE [LARGE SCALE GENOMIC DNA]</scope>
    <source>
        <strain evidence="1 2">CRBIP24.44</strain>
    </source>
</reference>
<accession>A0A5R8LTK1</accession>
<dbReference type="AlphaFoldDB" id="A0A5R8LTK1"/>
<dbReference type="Proteomes" id="UP000309885">
    <property type="component" value="Unassembled WGS sequence"/>
</dbReference>
<evidence type="ECO:0000313" key="2">
    <source>
        <dbReference type="Proteomes" id="UP000309885"/>
    </source>
</evidence>
<proteinExistence type="predicted"/>